<evidence type="ECO:0000313" key="3">
    <source>
        <dbReference type="Proteomes" id="UP000738325"/>
    </source>
</evidence>
<dbReference type="OrthoDB" id="8954335at2759"/>
<keyword evidence="1" id="KW-0175">Coiled coil</keyword>
<dbReference type="EMBL" id="JAAAIP010000279">
    <property type="protein sequence ID" value="KAG0320528.1"/>
    <property type="molecule type" value="Genomic_DNA"/>
</dbReference>
<dbReference type="SUPFAM" id="SSF52540">
    <property type="entry name" value="P-loop containing nucleoside triphosphate hydrolases"/>
    <property type="match status" value="1"/>
</dbReference>
<sequence length="620" mass="71365">MTKFRDRFPGYRSVQPDTQMPFILQKISTDDSEQPDEMPIYNVLLIGQSQSGKSTLLEAIKQYGNPDYKPDLSRIGGGNIAHTSEPRIEEIVTCLPVYRIFENNRNCRHEIDMERYLEETKFDDFKTLLNRRDGLELTAESSAAFSRFRIIDTPGLDDSGGRDVEFLGRIFSAISSLGHLHLVIITDSHGTTLAPGYQAALQTYSTLFSAMHGLMTFVMTNIPNKQRHPGRKKYPGLDAKLEERAEIISRIMGRRFPSFKIDCNLQEHRPAPICITRNIIRDILNIATIKTPVALKMQVQKTPVMKAVDENVHKLYSTYFTNLQRSRDILDSADQLRLEIMQKESEIAIKEDDLQTIDTDELLHLYEVRFSQDWQHFYIIRPTLLQYSTYDCSVGESSLMYPAVEILKNDIDDEMEDCVMESDRISSRETVEKIEEKGKEADGCMIDMVRTSHSAVNILDESGGIGEKCWRVLFRRKSYEKGYYHAILSIKSRNKYRTRISNLKWEIIKLKEDLEKLKQDHLVRLTELKLQSDLTTTTVVDRNVYHSLHSRLSIYRKMMEATKGWHLKLEVFIELAQSGVYYGGSVQASAEALERFWAAKLGFDSNNHSTCGSLINLNKY</sequence>
<evidence type="ECO:0000313" key="2">
    <source>
        <dbReference type="EMBL" id="KAG0320528.1"/>
    </source>
</evidence>
<name>A0A9P6RMG1_9FUNG</name>
<dbReference type="Gene3D" id="3.40.50.300">
    <property type="entry name" value="P-loop containing nucleotide triphosphate hydrolases"/>
    <property type="match status" value="1"/>
</dbReference>
<dbReference type="AlphaFoldDB" id="A0A9P6RMG1"/>
<reference evidence="2" key="1">
    <citation type="journal article" date="2020" name="Fungal Divers.">
        <title>Resolving the Mortierellaceae phylogeny through synthesis of multi-gene phylogenetics and phylogenomics.</title>
        <authorList>
            <person name="Vandepol N."/>
            <person name="Liber J."/>
            <person name="Desiro A."/>
            <person name="Na H."/>
            <person name="Kennedy M."/>
            <person name="Barry K."/>
            <person name="Grigoriev I.V."/>
            <person name="Miller A.N."/>
            <person name="O'Donnell K."/>
            <person name="Stajich J.E."/>
            <person name="Bonito G."/>
        </authorList>
    </citation>
    <scope>NUCLEOTIDE SEQUENCE</scope>
    <source>
        <strain evidence="2">REB-010B</strain>
    </source>
</reference>
<gene>
    <name evidence="2" type="ORF">BGZ99_004442</name>
</gene>
<comment type="caution">
    <text evidence="2">The sequence shown here is derived from an EMBL/GenBank/DDBJ whole genome shotgun (WGS) entry which is preliminary data.</text>
</comment>
<evidence type="ECO:0000256" key="1">
    <source>
        <dbReference type="SAM" id="Coils"/>
    </source>
</evidence>
<proteinExistence type="predicted"/>
<protein>
    <submittedName>
        <fullName evidence="2">Uncharacterized protein</fullName>
    </submittedName>
</protein>
<dbReference type="Proteomes" id="UP000738325">
    <property type="component" value="Unassembled WGS sequence"/>
</dbReference>
<accession>A0A9P6RMG1</accession>
<dbReference type="InterPro" id="IPR027417">
    <property type="entry name" value="P-loop_NTPase"/>
</dbReference>
<feature type="coiled-coil region" evidence="1">
    <location>
        <begin position="493"/>
        <end position="531"/>
    </location>
</feature>
<keyword evidence="3" id="KW-1185">Reference proteome</keyword>
<organism evidence="2 3">
    <name type="scientific">Dissophora globulifera</name>
    <dbReference type="NCBI Taxonomy" id="979702"/>
    <lineage>
        <taxon>Eukaryota</taxon>
        <taxon>Fungi</taxon>
        <taxon>Fungi incertae sedis</taxon>
        <taxon>Mucoromycota</taxon>
        <taxon>Mortierellomycotina</taxon>
        <taxon>Mortierellomycetes</taxon>
        <taxon>Mortierellales</taxon>
        <taxon>Mortierellaceae</taxon>
        <taxon>Dissophora</taxon>
    </lineage>
</organism>